<dbReference type="AlphaFoldDB" id="A0AAV8TQY5"/>
<keyword evidence="3" id="KW-1185">Reference proteome</keyword>
<organism evidence="2 3">
    <name type="scientific">Erythroxylum novogranatense</name>
    <dbReference type="NCBI Taxonomy" id="1862640"/>
    <lineage>
        <taxon>Eukaryota</taxon>
        <taxon>Viridiplantae</taxon>
        <taxon>Streptophyta</taxon>
        <taxon>Embryophyta</taxon>
        <taxon>Tracheophyta</taxon>
        <taxon>Spermatophyta</taxon>
        <taxon>Magnoliopsida</taxon>
        <taxon>eudicotyledons</taxon>
        <taxon>Gunneridae</taxon>
        <taxon>Pentapetalae</taxon>
        <taxon>rosids</taxon>
        <taxon>fabids</taxon>
        <taxon>Malpighiales</taxon>
        <taxon>Erythroxylaceae</taxon>
        <taxon>Erythroxylum</taxon>
    </lineage>
</organism>
<dbReference type="Proteomes" id="UP001159364">
    <property type="component" value="Linkage Group LG03"/>
</dbReference>
<name>A0AAV8TQY5_9ROSI</name>
<accession>A0AAV8TQY5</accession>
<proteinExistence type="predicted"/>
<reference evidence="2 3" key="1">
    <citation type="submission" date="2021-09" db="EMBL/GenBank/DDBJ databases">
        <title>Genomic insights and catalytic innovation underlie evolution of tropane alkaloids biosynthesis.</title>
        <authorList>
            <person name="Wang Y.-J."/>
            <person name="Tian T."/>
            <person name="Huang J.-P."/>
            <person name="Huang S.-X."/>
        </authorList>
    </citation>
    <scope>NUCLEOTIDE SEQUENCE [LARGE SCALE GENOMIC DNA]</scope>
    <source>
        <strain evidence="2">KIB-2018</strain>
        <tissue evidence="2">Leaf</tissue>
    </source>
</reference>
<evidence type="ECO:0000313" key="3">
    <source>
        <dbReference type="Proteomes" id="UP001159364"/>
    </source>
</evidence>
<dbReference type="InterPro" id="IPR048970">
    <property type="entry name" value="OB_Ssb-like"/>
</dbReference>
<dbReference type="Pfam" id="PF21473">
    <property type="entry name" value="OB_Ssb-like"/>
    <property type="match status" value="1"/>
</dbReference>
<sequence>MVDSKSRLRKLVFTKADHANMVLQKGCADDPQICQMEIVECLIGDETGMIIFTTRNDQELKDLCVDRVELVLPARCLMKCMKDE</sequence>
<gene>
    <name evidence="2" type="ORF">K2173_002511</name>
</gene>
<evidence type="ECO:0000259" key="1">
    <source>
        <dbReference type="Pfam" id="PF21473"/>
    </source>
</evidence>
<protein>
    <recommendedName>
        <fullName evidence="1">Single-stranded DNA binding protein Ssb-like OB fold domain-containing protein</fullName>
    </recommendedName>
</protein>
<evidence type="ECO:0000313" key="2">
    <source>
        <dbReference type="EMBL" id="KAJ8769307.1"/>
    </source>
</evidence>
<dbReference type="EMBL" id="JAIWQS010000003">
    <property type="protein sequence ID" value="KAJ8769307.1"/>
    <property type="molecule type" value="Genomic_DNA"/>
</dbReference>
<comment type="caution">
    <text evidence="2">The sequence shown here is derived from an EMBL/GenBank/DDBJ whole genome shotgun (WGS) entry which is preliminary data.</text>
</comment>
<dbReference type="InterPro" id="IPR012340">
    <property type="entry name" value="NA-bd_OB-fold"/>
</dbReference>
<feature type="domain" description="Single-stranded DNA binding protein Ssb-like OB fold" evidence="1">
    <location>
        <begin position="29"/>
        <end position="58"/>
    </location>
</feature>
<dbReference type="Gene3D" id="2.40.50.140">
    <property type="entry name" value="Nucleic acid-binding proteins"/>
    <property type="match status" value="1"/>
</dbReference>